<dbReference type="RefSeq" id="WP_248940225.1">
    <property type="nucleotide sequence ID" value="NZ_JAKIKS010000035.1"/>
</dbReference>
<evidence type="ECO:0000313" key="3">
    <source>
        <dbReference type="Proteomes" id="UP001203423"/>
    </source>
</evidence>
<sequence>MPFLRSLFSTLIILPLLVLNGCSSVKINHDYDPQYAYASIVSYYLESKLQPDPDDLPLPAAKIKNMMQDLSESLPPLPPLPIEPSLPAAKTQPTAYLYRQVEQSINNNLSRKYQQKKNPSTASVNVYYRMGEETKLDIQGPTYSTGFMGPGSVVTSSPARVTPYQEGRLIIDIVDNKSNQIIWQSTATAKIDNSMTPEEKQTKLNETITKMLASFPPQ</sequence>
<gene>
    <name evidence="2" type="ORF">L2764_10800</name>
</gene>
<proteinExistence type="predicted"/>
<reference evidence="2 3" key="1">
    <citation type="submission" date="2022-01" db="EMBL/GenBank/DDBJ databases">
        <title>Whole genome-based taxonomy of the Shewanellaceae.</title>
        <authorList>
            <person name="Martin-Rodriguez A.J."/>
        </authorList>
    </citation>
    <scope>NUCLEOTIDE SEQUENCE [LARGE SCALE GENOMIC DNA]</scope>
    <source>
        <strain evidence="2 3">DSM 17177</strain>
    </source>
</reference>
<dbReference type="InterPro" id="IPR025411">
    <property type="entry name" value="DUF4136"/>
</dbReference>
<feature type="domain" description="DUF4136" evidence="1">
    <location>
        <begin position="28"/>
        <end position="217"/>
    </location>
</feature>
<keyword evidence="3" id="KW-1185">Reference proteome</keyword>
<organism evidence="2 3">
    <name type="scientific">Shewanella surugensis</name>
    <dbReference type="NCBI Taxonomy" id="212020"/>
    <lineage>
        <taxon>Bacteria</taxon>
        <taxon>Pseudomonadati</taxon>
        <taxon>Pseudomonadota</taxon>
        <taxon>Gammaproteobacteria</taxon>
        <taxon>Alteromonadales</taxon>
        <taxon>Shewanellaceae</taxon>
        <taxon>Shewanella</taxon>
    </lineage>
</organism>
<evidence type="ECO:0000259" key="1">
    <source>
        <dbReference type="Pfam" id="PF13590"/>
    </source>
</evidence>
<protein>
    <submittedName>
        <fullName evidence="2">DUF4136 domain-containing protein</fullName>
    </submittedName>
</protein>
<evidence type="ECO:0000313" key="2">
    <source>
        <dbReference type="EMBL" id="MCL1124950.1"/>
    </source>
</evidence>
<dbReference type="Gene3D" id="3.30.160.670">
    <property type="match status" value="1"/>
</dbReference>
<accession>A0ABT0LBS0</accession>
<dbReference type="Proteomes" id="UP001203423">
    <property type="component" value="Unassembled WGS sequence"/>
</dbReference>
<dbReference type="Pfam" id="PF13590">
    <property type="entry name" value="DUF4136"/>
    <property type="match status" value="1"/>
</dbReference>
<name>A0ABT0LBS0_9GAMM</name>
<comment type="caution">
    <text evidence="2">The sequence shown here is derived from an EMBL/GenBank/DDBJ whole genome shotgun (WGS) entry which is preliminary data.</text>
</comment>
<dbReference type="EMBL" id="JAKIKS010000035">
    <property type="protein sequence ID" value="MCL1124950.1"/>
    <property type="molecule type" value="Genomic_DNA"/>
</dbReference>